<dbReference type="EnsemblMetazoa" id="XM_022803585">
    <property type="protein sequence ID" value="XP_022659320"/>
    <property type="gene ID" value="LOC111249568"/>
</dbReference>
<evidence type="ECO:0000256" key="1">
    <source>
        <dbReference type="SAM" id="Phobius"/>
    </source>
</evidence>
<dbReference type="KEGG" id="vde:111249568"/>
<name>A0A7M7JZY8_VARDE</name>
<dbReference type="GeneID" id="111249568"/>
<keyword evidence="1" id="KW-1133">Transmembrane helix</keyword>
<reference evidence="2" key="1">
    <citation type="submission" date="2021-01" db="UniProtKB">
        <authorList>
            <consortium name="EnsemblMetazoa"/>
        </authorList>
    </citation>
    <scope>IDENTIFICATION</scope>
</reference>
<dbReference type="RefSeq" id="XP_022659320.1">
    <property type="nucleotide sequence ID" value="XM_022803585.1"/>
</dbReference>
<keyword evidence="1" id="KW-0812">Transmembrane</keyword>
<keyword evidence="3" id="KW-1185">Reference proteome</keyword>
<protein>
    <submittedName>
        <fullName evidence="2">Uncharacterized protein</fullName>
    </submittedName>
</protein>
<evidence type="ECO:0000313" key="3">
    <source>
        <dbReference type="Proteomes" id="UP000594260"/>
    </source>
</evidence>
<accession>A0A7M7JZY8</accession>
<dbReference type="AlphaFoldDB" id="A0A7M7JZY8"/>
<dbReference type="Proteomes" id="UP000594260">
    <property type="component" value="Unplaced"/>
</dbReference>
<sequence length="129" mass="14370">MSEAVSVETVPYAGEAHQYVVDTYSKLHGEQMYAKAARKRKRVVVCAVVLSMATFIIVTVIIVTISSSPSSVELPLVEIPEWPQRKVVHRETPSGTTSRVLKILFTNETQNEISNPNIQAQAIYSTMNY</sequence>
<keyword evidence="1" id="KW-0472">Membrane</keyword>
<proteinExistence type="predicted"/>
<dbReference type="InParanoid" id="A0A7M7JZY8"/>
<organism evidence="2 3">
    <name type="scientific">Varroa destructor</name>
    <name type="common">Honeybee mite</name>
    <dbReference type="NCBI Taxonomy" id="109461"/>
    <lineage>
        <taxon>Eukaryota</taxon>
        <taxon>Metazoa</taxon>
        <taxon>Ecdysozoa</taxon>
        <taxon>Arthropoda</taxon>
        <taxon>Chelicerata</taxon>
        <taxon>Arachnida</taxon>
        <taxon>Acari</taxon>
        <taxon>Parasitiformes</taxon>
        <taxon>Mesostigmata</taxon>
        <taxon>Gamasina</taxon>
        <taxon>Dermanyssoidea</taxon>
        <taxon>Varroidae</taxon>
        <taxon>Varroa</taxon>
    </lineage>
</organism>
<evidence type="ECO:0000313" key="2">
    <source>
        <dbReference type="EnsemblMetazoa" id="XP_022659320"/>
    </source>
</evidence>
<feature type="transmembrane region" description="Helical" evidence="1">
    <location>
        <begin position="43"/>
        <end position="65"/>
    </location>
</feature>